<gene>
    <name evidence="2" type="ORF">VaNZ11_001480</name>
</gene>
<keyword evidence="3" id="KW-1185">Reference proteome</keyword>
<organism evidence="2 3">
    <name type="scientific">Volvox africanus</name>
    <dbReference type="NCBI Taxonomy" id="51714"/>
    <lineage>
        <taxon>Eukaryota</taxon>
        <taxon>Viridiplantae</taxon>
        <taxon>Chlorophyta</taxon>
        <taxon>core chlorophytes</taxon>
        <taxon>Chlorophyceae</taxon>
        <taxon>CS clade</taxon>
        <taxon>Chlamydomonadales</taxon>
        <taxon>Volvocaceae</taxon>
        <taxon>Volvox</taxon>
    </lineage>
</organism>
<proteinExistence type="predicted"/>
<comment type="caution">
    <text evidence="2">The sequence shown here is derived from an EMBL/GenBank/DDBJ whole genome shotgun (WGS) entry which is preliminary data.</text>
</comment>
<protein>
    <submittedName>
        <fullName evidence="2">Uncharacterized protein</fullName>
    </submittedName>
</protein>
<reference evidence="2 3" key="1">
    <citation type="journal article" date="2023" name="IScience">
        <title>Expanded male sex-determining region conserved during the evolution of homothallism in the green alga Volvox.</title>
        <authorList>
            <person name="Yamamoto K."/>
            <person name="Matsuzaki R."/>
            <person name="Mahakham W."/>
            <person name="Heman W."/>
            <person name="Sekimoto H."/>
            <person name="Kawachi M."/>
            <person name="Minakuchi Y."/>
            <person name="Toyoda A."/>
            <person name="Nozaki H."/>
        </authorList>
    </citation>
    <scope>NUCLEOTIDE SEQUENCE [LARGE SCALE GENOMIC DNA]</scope>
    <source>
        <strain evidence="2 3">NIES-4468</strain>
    </source>
</reference>
<dbReference type="EMBL" id="BSDZ01000004">
    <property type="protein sequence ID" value="GLI59571.1"/>
    <property type="molecule type" value="Genomic_DNA"/>
</dbReference>
<evidence type="ECO:0000313" key="2">
    <source>
        <dbReference type="EMBL" id="GLI59571.1"/>
    </source>
</evidence>
<evidence type="ECO:0000256" key="1">
    <source>
        <dbReference type="SAM" id="Coils"/>
    </source>
</evidence>
<accession>A0ABQ5RR48</accession>
<dbReference type="Proteomes" id="UP001165090">
    <property type="component" value="Unassembled WGS sequence"/>
</dbReference>
<name>A0ABQ5RR48_9CHLO</name>
<evidence type="ECO:0000313" key="3">
    <source>
        <dbReference type="Proteomes" id="UP001165090"/>
    </source>
</evidence>
<keyword evidence="1" id="KW-0175">Coiled coil</keyword>
<sequence length="225" mass="25193">MPGVTVLPRQADMTSTPSEKLSEGRIKLFESSDGAALLHLVHAGVTCAAVLGLKLYRCSRLKVSQVPKQPPVEEQLEAARAELAAKEEQLRQLREQVTKQRFSQDQSEELLELRNRLKSAQEEVLTAGHRCRDASERMARTACDLAVTETELRAHKAQLQKAVTQLQDMQGRLEAAEGELGLTRSQNLMMQREVTLLRRQLRDAGAQLEGHLAHRVAKEHGLEYD</sequence>
<feature type="coiled-coil region" evidence="1">
    <location>
        <begin position="73"/>
        <end position="179"/>
    </location>
</feature>